<proteinExistence type="predicted"/>
<dbReference type="AlphaFoldDB" id="A0A1J1CTJ3"/>
<dbReference type="Proteomes" id="UP000182204">
    <property type="component" value="Chromosome"/>
</dbReference>
<dbReference type="EMBL" id="CP013243">
    <property type="protein sequence ID" value="APH14306.1"/>
    <property type="molecule type" value="Genomic_DNA"/>
</dbReference>
<gene>
    <name evidence="1" type="ORF">NPD5_3813</name>
</gene>
<name>A0A1J1CTJ3_CLOSG</name>
<reference evidence="1 2" key="1">
    <citation type="submission" date="2015-11" db="EMBL/GenBank/DDBJ databases">
        <authorList>
            <person name="Hill K.K."/>
            <person name="Shirey T.B."/>
            <person name="Raphael B."/>
            <person name="Daligault H.E."/>
            <person name="Davenport K.W."/>
            <person name="Bruce D.C."/>
            <person name="Foley B.T."/>
            <person name="Johnson S.L."/>
        </authorList>
    </citation>
    <scope>NUCLEOTIDE SEQUENCE [LARGE SCALE GENOMIC DNA]</scope>
    <source>
        <strain evidence="1 2">CDC_1632</strain>
    </source>
</reference>
<protein>
    <submittedName>
        <fullName evidence="1">Uncharacterized protein</fullName>
    </submittedName>
</protein>
<organism evidence="1 2">
    <name type="scientific">Clostridium sporogenes</name>
    <dbReference type="NCBI Taxonomy" id="1509"/>
    <lineage>
        <taxon>Bacteria</taxon>
        <taxon>Bacillati</taxon>
        <taxon>Bacillota</taxon>
        <taxon>Clostridia</taxon>
        <taxon>Eubacteriales</taxon>
        <taxon>Clostridiaceae</taxon>
        <taxon>Clostridium</taxon>
    </lineage>
</organism>
<sequence>MRKNLSLEVSLMLERIAMKLAAKIGLNLEDLLKVI</sequence>
<evidence type="ECO:0000313" key="2">
    <source>
        <dbReference type="Proteomes" id="UP000182204"/>
    </source>
</evidence>
<evidence type="ECO:0000313" key="1">
    <source>
        <dbReference type="EMBL" id="APH14306.1"/>
    </source>
</evidence>
<accession>A0A1J1CTJ3</accession>